<proteinExistence type="predicted"/>
<gene>
    <name evidence="2" type="ORF">FisN_3Hh496</name>
</gene>
<dbReference type="EMBL" id="BDSP01000171">
    <property type="protein sequence ID" value="GAX21704.1"/>
    <property type="molecule type" value="Genomic_DNA"/>
</dbReference>
<feature type="compositionally biased region" description="Basic and acidic residues" evidence="1">
    <location>
        <begin position="686"/>
        <end position="704"/>
    </location>
</feature>
<feature type="compositionally biased region" description="Basic and acidic residues" evidence="1">
    <location>
        <begin position="861"/>
        <end position="872"/>
    </location>
</feature>
<feature type="region of interest" description="Disordered" evidence="1">
    <location>
        <begin position="1093"/>
        <end position="1164"/>
    </location>
</feature>
<reference evidence="2 3" key="1">
    <citation type="journal article" date="2015" name="Plant Cell">
        <title>Oil accumulation by the oleaginous diatom Fistulifera solaris as revealed by the genome and transcriptome.</title>
        <authorList>
            <person name="Tanaka T."/>
            <person name="Maeda Y."/>
            <person name="Veluchamy A."/>
            <person name="Tanaka M."/>
            <person name="Abida H."/>
            <person name="Marechal E."/>
            <person name="Bowler C."/>
            <person name="Muto M."/>
            <person name="Sunaga Y."/>
            <person name="Tanaka M."/>
            <person name="Yoshino T."/>
            <person name="Taniguchi T."/>
            <person name="Fukuda Y."/>
            <person name="Nemoto M."/>
            <person name="Matsumoto M."/>
            <person name="Wong P.S."/>
            <person name="Aburatani S."/>
            <person name="Fujibuchi W."/>
        </authorList>
    </citation>
    <scope>NUCLEOTIDE SEQUENCE [LARGE SCALE GENOMIC DNA]</scope>
    <source>
        <strain evidence="2 3">JPCC DA0580</strain>
    </source>
</reference>
<name>A0A1Z5K635_FISSO</name>
<feature type="region of interest" description="Disordered" evidence="1">
    <location>
        <begin position="979"/>
        <end position="1012"/>
    </location>
</feature>
<feature type="compositionally biased region" description="Polar residues" evidence="1">
    <location>
        <begin position="789"/>
        <end position="809"/>
    </location>
</feature>
<feature type="region of interest" description="Disordered" evidence="1">
    <location>
        <begin position="23"/>
        <end position="172"/>
    </location>
</feature>
<feature type="compositionally biased region" description="Basic residues" evidence="1">
    <location>
        <begin position="873"/>
        <end position="883"/>
    </location>
</feature>
<feature type="compositionally biased region" description="Polar residues" evidence="1">
    <location>
        <begin position="55"/>
        <end position="71"/>
    </location>
</feature>
<accession>A0A1Z5K635</accession>
<feature type="compositionally biased region" description="Polar residues" evidence="1">
    <location>
        <begin position="261"/>
        <end position="276"/>
    </location>
</feature>
<feature type="compositionally biased region" description="Low complexity" evidence="1">
    <location>
        <begin position="591"/>
        <end position="608"/>
    </location>
</feature>
<feature type="compositionally biased region" description="Polar residues" evidence="1">
    <location>
        <begin position="153"/>
        <end position="168"/>
    </location>
</feature>
<sequence>MQSPRTPSMSIQDRIRAMNETLDKVEATPAVDLLNSTPSEEKTILTMESSDDKAQQSASEENASTPSSKRTSVVDMWRKREGPKTTASPSAAERPKGSSTSGARQVVVTPPFVQKRRSLVASPDLTLPPDSNKVESEARNGGEETRNEPSRVMRNSWQHKQSLVQPSPASVPKPFWVSAPKVNGVKELQSFQPPEKMNTPVVLPNETDAPPRENVAALLRTQLEKDAPKSPSSLNSQSKQQSVATKIPSFKKRAPVDLTIVPSTNDPEADTRSTPGSRRLSDLVAVVQKHELAEGSPLPEILSTKASSPAMESPGVRRSSVVDFWKSRTTQPVADRPPANVPRKSTALPAASLKDVFEKIKEKEAPIEDNDQHEMKSEVPSNGAQHEMTNEADNETVTTSTSVADRWKQNMENRAIEKSQLPRDRPSDAARTSTAALSSTLKDIFEKRKEKDQTESNAELGNRPRDSGLQQQKPAAKSETGTASVLNRWVPNAATRAPGALSSNRVAGELSSIVSEPIEPFEGTTAASPHAISFKEKAQLFEKPSKKQPEISVTKKTQHVGNAVSGKFSGQPKQSPAVEAASKRWNQNVISKPSASKTVTVSTAASTSGNGRLPQFPPMHPKKGSPLEGSPKSMNSSRKPALRSSIVQEDGVFSRNWEDDSSGPGVSSSLGPTNDSLVDPQVANDRGFEPERSIVDKLPREKAAHGTATHARSASTGSFGELLPDSNGNPTPSLKRHARIPSAGSMGDLGARYRGSSIGSVDDAMGPTKESSLKQSEETAKSNDESNRKTPLSSRIAQSLLEQMKSSEASGLRPIESTVLPKPLRFQKADQEVSGAKKNQTKSGDSLVSSKESAFDTWPSKSDEGNEHDFGSARKRNRRSLASLGKRHIAKNLAQKTTFGDASSLVSNPATSLFSGSSQRSATSLGKGTEGTVKSLNVVTSDWSDSAWPTDGVGPMFSLSVDSGSPGHTEIPNEVVTKKIQPPGQSLRNETPRRRLMNKKPSSTKSTSSGKFYIPDTLEPIDEYQWSQQAANIASQAIPQPSEYTALDVSVSDPKWQSASDMSFGMKPSLHSPGFEDHKSDFSVFSDSAISKASSTSSLANRAERALQARRRKNRTYVTTVREPNMPAQVTQSVVGHSEQKHPARSASHLHASNPEGSFEEGEVDFRYDEAYVQSLSEKRRAAGVRTTYNTSSRFMEEEESELQSAPPRVRKPVEDDASVESGESSYRTLETATSESESPWSKGHSKRRAAGPVPEKFIDESAENMDNFQKAFESLGLSQIASDLAREVRLATLDISNLARGMNETVKTFRTPACTKSKAMVPKEDAPFDEDVAIEVEYLEDYADDDESESNPAMLHGSFNDFDYEDEVPFDQPPSQGRGTKSAYV</sequence>
<feature type="region of interest" description="Disordered" evidence="1">
    <location>
        <begin position="298"/>
        <end position="499"/>
    </location>
</feature>
<feature type="compositionally biased region" description="Polar residues" evidence="1">
    <location>
        <begin position="837"/>
        <end position="852"/>
    </location>
</feature>
<feature type="compositionally biased region" description="Polar residues" evidence="1">
    <location>
        <begin position="468"/>
        <end position="485"/>
    </location>
</feature>
<dbReference type="InParanoid" id="A0A1Z5K635"/>
<dbReference type="Proteomes" id="UP000198406">
    <property type="component" value="Unassembled WGS sequence"/>
</dbReference>
<keyword evidence="3" id="KW-1185">Reference proteome</keyword>
<feature type="compositionally biased region" description="Basic and acidic residues" evidence="1">
    <location>
        <begin position="405"/>
        <end position="428"/>
    </location>
</feature>
<feature type="compositionally biased region" description="Basic and acidic residues" evidence="1">
    <location>
        <begin position="355"/>
        <end position="377"/>
    </location>
</feature>
<feature type="compositionally biased region" description="Low complexity" evidence="1">
    <location>
        <begin position="999"/>
        <end position="1011"/>
    </location>
</feature>
<protein>
    <submittedName>
        <fullName evidence="2">Uncharacterized protein</fullName>
    </submittedName>
</protein>
<comment type="caution">
    <text evidence="2">The sequence shown here is derived from an EMBL/GenBank/DDBJ whole genome shotgun (WGS) entry which is preliminary data.</text>
</comment>
<feature type="region of interest" description="Disordered" evidence="1">
    <location>
        <begin position="1344"/>
        <end position="1386"/>
    </location>
</feature>
<feature type="compositionally biased region" description="Polar residues" evidence="1">
    <location>
        <begin position="1222"/>
        <end position="1240"/>
    </location>
</feature>
<evidence type="ECO:0000313" key="3">
    <source>
        <dbReference type="Proteomes" id="UP000198406"/>
    </source>
</evidence>
<feature type="region of interest" description="Disordered" evidence="1">
    <location>
        <begin position="541"/>
        <end position="883"/>
    </location>
</feature>
<feature type="region of interest" description="Disordered" evidence="1">
    <location>
        <begin position="187"/>
        <end position="281"/>
    </location>
</feature>
<feature type="compositionally biased region" description="Low complexity" evidence="1">
    <location>
        <begin position="662"/>
        <end position="672"/>
    </location>
</feature>
<feature type="compositionally biased region" description="Low complexity" evidence="1">
    <location>
        <begin position="429"/>
        <end position="440"/>
    </location>
</feature>
<feature type="compositionally biased region" description="Basic and acidic residues" evidence="1">
    <location>
        <begin position="443"/>
        <end position="454"/>
    </location>
</feature>
<feature type="compositionally biased region" description="Basic and acidic residues" evidence="1">
    <location>
        <begin position="771"/>
        <end position="788"/>
    </location>
</feature>
<feature type="region of interest" description="Disordered" evidence="1">
    <location>
        <begin position="1180"/>
        <end position="1254"/>
    </location>
</feature>
<feature type="region of interest" description="Disordered" evidence="1">
    <location>
        <begin position="900"/>
        <end position="932"/>
    </location>
</feature>
<feature type="compositionally biased region" description="Polar residues" evidence="1">
    <location>
        <begin position="230"/>
        <end position="244"/>
    </location>
</feature>
<evidence type="ECO:0000256" key="1">
    <source>
        <dbReference type="SAM" id="MobiDB-lite"/>
    </source>
</evidence>
<evidence type="ECO:0000313" key="2">
    <source>
        <dbReference type="EMBL" id="GAX21704.1"/>
    </source>
</evidence>
<feature type="compositionally biased region" description="Basic and acidic residues" evidence="1">
    <location>
        <begin position="132"/>
        <end position="151"/>
    </location>
</feature>
<organism evidence="2 3">
    <name type="scientific">Fistulifera solaris</name>
    <name type="common">Oleaginous diatom</name>
    <dbReference type="NCBI Taxonomy" id="1519565"/>
    <lineage>
        <taxon>Eukaryota</taxon>
        <taxon>Sar</taxon>
        <taxon>Stramenopiles</taxon>
        <taxon>Ochrophyta</taxon>
        <taxon>Bacillariophyta</taxon>
        <taxon>Bacillariophyceae</taxon>
        <taxon>Bacillariophycidae</taxon>
        <taxon>Naviculales</taxon>
        <taxon>Naviculaceae</taxon>
        <taxon>Fistulifera</taxon>
    </lineage>
</organism>